<feature type="binding site" evidence="5">
    <location>
        <position position="253"/>
    </location>
    <ligand>
        <name>FAD</name>
        <dbReference type="ChEBI" id="CHEBI:57692"/>
    </ligand>
</feature>
<proteinExistence type="inferred from homology"/>
<dbReference type="PRINTS" id="PR00147">
    <property type="entry name" value="DNAPHOTLYASE"/>
</dbReference>
<dbReference type="InterPro" id="IPR014729">
    <property type="entry name" value="Rossmann-like_a/b/a_fold"/>
</dbReference>
<feature type="domain" description="Photolyase/cryptochrome alpha/beta" evidence="8">
    <location>
        <begin position="4"/>
        <end position="134"/>
    </location>
</feature>
<feature type="binding site" evidence="5">
    <location>
        <position position="213"/>
    </location>
    <ligand>
        <name>FAD</name>
        <dbReference type="ChEBI" id="CHEBI:57692"/>
    </ligand>
</feature>
<dbReference type="InterPro" id="IPR005101">
    <property type="entry name" value="Cryptochr/Photolyase_FAD-bd"/>
</dbReference>
<evidence type="ECO:0000256" key="7">
    <source>
        <dbReference type="RuleBase" id="RU004182"/>
    </source>
</evidence>
<accession>A0A494J874</accession>
<evidence type="ECO:0000256" key="4">
    <source>
        <dbReference type="ARBA" id="ARBA00022991"/>
    </source>
</evidence>
<comment type="similarity">
    <text evidence="7">Belongs to the DNA photolyase family.</text>
</comment>
<evidence type="ECO:0000256" key="6">
    <source>
        <dbReference type="PIRSR" id="PIRSR602081-2"/>
    </source>
</evidence>
<dbReference type="PROSITE" id="PS00691">
    <property type="entry name" value="DNA_PHOTOLYASES_1_2"/>
    <property type="match status" value="1"/>
</dbReference>
<dbReference type="Gene3D" id="1.10.579.10">
    <property type="entry name" value="DNA Cyclobutane Dipyrimidine Photolyase, subunit A, domain 3"/>
    <property type="match status" value="1"/>
</dbReference>
<keyword evidence="2 5" id="KW-0285">Flavoprotein</keyword>
<dbReference type="InterPro" id="IPR006050">
    <property type="entry name" value="DNA_photolyase_N"/>
</dbReference>
<dbReference type="Gene3D" id="3.40.50.620">
    <property type="entry name" value="HUPs"/>
    <property type="match status" value="1"/>
</dbReference>
<dbReference type="InterPro" id="IPR036155">
    <property type="entry name" value="Crypto/Photolyase_N_sf"/>
</dbReference>
<dbReference type="PROSITE" id="PS00394">
    <property type="entry name" value="DNA_PHOTOLYASES_1_1"/>
    <property type="match status" value="1"/>
</dbReference>
<dbReference type="RefSeq" id="WP_078719952.1">
    <property type="nucleotide sequence ID" value="NZ_CP014339.1"/>
</dbReference>
<dbReference type="AlphaFoldDB" id="A0A494J874"/>
<dbReference type="EMBL" id="MAHS01000003">
    <property type="protein sequence ID" value="OPB52079.1"/>
    <property type="molecule type" value="Genomic_DNA"/>
</dbReference>
<dbReference type="GO" id="GO:0006139">
    <property type="term" value="P:nucleobase-containing compound metabolic process"/>
    <property type="evidence" value="ECO:0007669"/>
    <property type="project" value="UniProtKB-ARBA"/>
</dbReference>
<dbReference type="PANTHER" id="PTHR11455">
    <property type="entry name" value="CRYPTOCHROME"/>
    <property type="match status" value="1"/>
</dbReference>
<dbReference type="PROSITE" id="PS51645">
    <property type="entry name" value="PHR_CRY_ALPHA_BETA"/>
    <property type="match status" value="1"/>
</dbReference>
<sequence length="434" mass="51518">MENKVVIFWFRRDLRLEDNKGLQQALASGLPVLPVFIFDTEILDQLSNPYDRRVDYIHQALTAINQVLHQHHSALQVYHGKPLDIFKKLTEQYQIQTIYCNRDYEPQAIKRDQAVKTQLQKYDIDFYDFKDQVIFEQAEIVKADGLPYTVYTPYAKKWRTELLPEHYKAAKTSFANFLKVQPHEIISLTDIEFQKTDLSLQKPTPDFDIIKDYDKYRDFPSLDKTSHLGIALRFGTISIRECVAFAVKHNDTWLSELIWREFFMQILYHFPEVVHRSFKPQYDYIEWRNNEEEFQRWCNGETGYPIVDAGMRQLNTTGFMHNRVRMIAASFLCKHLLIDWRWGEAYFAEKLLDYDLAANNGNWQWAAGCGCDAAPYFRIFNPTAQTQKFDKDLQYIKKWNPDFKENIMPPIVQHEMARQRALVVYKKALQNFNK</sequence>
<keyword evidence="3 5" id="KW-0274">FAD</keyword>
<feature type="site" description="Electron transfer via tryptophanyl radical" evidence="6">
    <location>
        <position position="363"/>
    </location>
</feature>
<feature type="binding site" evidence="5">
    <location>
        <begin position="353"/>
        <end position="355"/>
    </location>
    <ligand>
        <name>FAD</name>
        <dbReference type="ChEBI" id="CHEBI:57692"/>
    </ligand>
</feature>
<organism evidence="10">
    <name type="scientific">Elizabethkingia anophelis</name>
    <dbReference type="NCBI Taxonomy" id="1117645"/>
    <lineage>
        <taxon>Bacteria</taxon>
        <taxon>Pseudomonadati</taxon>
        <taxon>Bacteroidota</taxon>
        <taxon>Flavobacteriia</taxon>
        <taxon>Flavobacteriales</taxon>
        <taxon>Weeksellaceae</taxon>
        <taxon>Elizabethkingia</taxon>
    </lineage>
</organism>
<keyword evidence="4 7" id="KW-0157">Chromophore</keyword>
<dbReference type="SUPFAM" id="SSF52425">
    <property type="entry name" value="Cryptochrome/photolyase, N-terminal domain"/>
    <property type="match status" value="1"/>
</dbReference>
<evidence type="ECO:0000313" key="11">
    <source>
        <dbReference type="Proteomes" id="UP000189738"/>
    </source>
</evidence>
<keyword evidence="10" id="KW-0456">Lyase</keyword>
<gene>
    <name evidence="9" type="ORF">AYC66_12005</name>
    <name evidence="10" type="ORF">BAY09_12955</name>
</gene>
<feature type="site" description="Electron transfer via tryptophanyl radical" evidence="6">
    <location>
        <position position="340"/>
    </location>
</feature>
<dbReference type="GO" id="GO:0003677">
    <property type="term" value="F:DNA binding"/>
    <property type="evidence" value="ECO:0007669"/>
    <property type="project" value="TreeGrafter"/>
</dbReference>
<feature type="site" description="Electron transfer via tryptophanyl radical" evidence="6">
    <location>
        <position position="287"/>
    </location>
</feature>
<dbReference type="GO" id="GO:0003904">
    <property type="term" value="F:deoxyribodipyrimidine photo-lyase activity"/>
    <property type="evidence" value="ECO:0007669"/>
    <property type="project" value="TreeGrafter"/>
</dbReference>
<comment type="cofactor">
    <cofactor evidence="1">
        <name>(6R)-5,10-methylene-5,6,7,8-tetrahydrofolate</name>
        <dbReference type="ChEBI" id="CHEBI:15636"/>
    </cofactor>
</comment>
<evidence type="ECO:0000313" key="10">
    <source>
        <dbReference type="EMBL" id="OPB52079.1"/>
    </source>
</evidence>
<dbReference type="GO" id="GO:0009416">
    <property type="term" value="P:response to light stimulus"/>
    <property type="evidence" value="ECO:0007669"/>
    <property type="project" value="TreeGrafter"/>
</dbReference>
<dbReference type="InterPro" id="IPR036134">
    <property type="entry name" value="Crypto/Photolyase_FAD-like_sf"/>
</dbReference>
<evidence type="ECO:0000256" key="1">
    <source>
        <dbReference type="ARBA" id="ARBA00001932"/>
    </source>
</evidence>
<dbReference type="Pfam" id="PF03441">
    <property type="entry name" value="FAD_binding_7"/>
    <property type="match status" value="1"/>
</dbReference>
<comment type="cofactor">
    <cofactor evidence="5">
        <name>FAD</name>
        <dbReference type="ChEBI" id="CHEBI:57692"/>
    </cofactor>
    <text evidence="5">Binds 1 FAD per subunit.</text>
</comment>
<evidence type="ECO:0000256" key="3">
    <source>
        <dbReference type="ARBA" id="ARBA00022827"/>
    </source>
</evidence>
<dbReference type="SUPFAM" id="SSF48173">
    <property type="entry name" value="Cryptochrome/photolyase FAD-binding domain"/>
    <property type="match status" value="1"/>
</dbReference>
<dbReference type="Gene3D" id="1.25.40.80">
    <property type="match status" value="1"/>
</dbReference>
<dbReference type="GO" id="GO:0071949">
    <property type="term" value="F:FAD binding"/>
    <property type="evidence" value="ECO:0007669"/>
    <property type="project" value="TreeGrafter"/>
</dbReference>
<dbReference type="Pfam" id="PF00875">
    <property type="entry name" value="DNA_photolyase"/>
    <property type="match status" value="1"/>
</dbReference>
<evidence type="ECO:0000313" key="9">
    <source>
        <dbReference type="EMBL" id="AQX51358.1"/>
    </source>
</evidence>
<dbReference type="InterPro" id="IPR002081">
    <property type="entry name" value="Cryptochrome/DNA_photolyase_1"/>
</dbReference>
<evidence type="ECO:0000256" key="2">
    <source>
        <dbReference type="ARBA" id="ARBA00022630"/>
    </source>
</evidence>
<name>A0A494J874_9FLAO</name>
<dbReference type="Proteomes" id="UP000189738">
    <property type="component" value="Chromosome"/>
</dbReference>
<dbReference type="GO" id="GO:0006950">
    <property type="term" value="P:response to stress"/>
    <property type="evidence" value="ECO:0007669"/>
    <property type="project" value="UniProtKB-ARBA"/>
</dbReference>
<protein>
    <submittedName>
        <fullName evidence="10">Deoxyribodipyrimidine photolyase</fullName>
    </submittedName>
</protein>
<reference evidence="10" key="2">
    <citation type="submission" date="2016-06" db="EMBL/GenBank/DDBJ databases">
        <authorList>
            <person name="Nicholson A.C."/>
        </authorList>
    </citation>
    <scope>NUCLEOTIDE SEQUENCE [LARGE SCALE GENOMIC DNA]</scope>
    <source>
        <strain evidence="10">E6809</strain>
    </source>
</reference>
<evidence type="ECO:0000259" key="8">
    <source>
        <dbReference type="PROSITE" id="PS51645"/>
    </source>
</evidence>
<feature type="binding site" evidence="5">
    <location>
        <begin position="256"/>
        <end position="263"/>
    </location>
    <ligand>
        <name>FAD</name>
        <dbReference type="ChEBI" id="CHEBI:57692"/>
    </ligand>
</feature>
<dbReference type="PANTHER" id="PTHR11455:SF9">
    <property type="entry name" value="CRYPTOCHROME CIRCADIAN CLOCK 5 ISOFORM X1"/>
    <property type="match status" value="1"/>
</dbReference>
<reference evidence="9 11" key="1">
    <citation type="submission" date="2016-02" db="EMBL/GenBank/DDBJ databases">
        <authorList>
            <person name="Nicholson A.C."/>
            <person name="Humrighouse B.W."/>
            <person name="Loparev V."/>
            <person name="Emery B."/>
            <person name="Graziano J."/>
            <person name="McQuiston J.R."/>
        </authorList>
    </citation>
    <scope>NUCLEOTIDE SEQUENCE [LARGE SCALE GENOMIC DNA]</scope>
    <source>
        <strain evidence="9 11">E6809</strain>
    </source>
</reference>
<dbReference type="InterPro" id="IPR018394">
    <property type="entry name" value="DNA_photolyase_1_CS_C"/>
</dbReference>
<evidence type="ECO:0000256" key="5">
    <source>
        <dbReference type="PIRSR" id="PIRSR602081-1"/>
    </source>
</evidence>
<dbReference type="EMBL" id="CP014339">
    <property type="protein sequence ID" value="AQX51358.1"/>
    <property type="molecule type" value="Genomic_DNA"/>
</dbReference>